<evidence type="ECO:0000259" key="2">
    <source>
        <dbReference type="PROSITE" id="PS51084"/>
    </source>
</evidence>
<dbReference type="SUPFAM" id="SSF54197">
    <property type="entry name" value="HIT-like"/>
    <property type="match status" value="1"/>
</dbReference>
<accession>A0ABS3F5B2</accession>
<dbReference type="InterPro" id="IPR026026">
    <property type="entry name" value="HIT_Hint"/>
</dbReference>
<keyword evidence="4" id="KW-1185">Reference proteome</keyword>
<dbReference type="Proteomes" id="UP000664761">
    <property type="component" value="Unassembled WGS sequence"/>
</dbReference>
<dbReference type="InterPro" id="IPR036265">
    <property type="entry name" value="HIT-like_sf"/>
</dbReference>
<feature type="domain" description="HIT" evidence="2">
    <location>
        <begin position="34"/>
        <end position="103"/>
    </location>
</feature>
<dbReference type="PIRSF" id="PIRSF000714">
    <property type="entry name" value="HIT"/>
    <property type="match status" value="1"/>
</dbReference>
<name>A0ABS3F5B2_9PROT</name>
<proteinExistence type="predicted"/>
<dbReference type="Gene3D" id="3.30.428.10">
    <property type="entry name" value="HIT-like"/>
    <property type="match status" value="1"/>
</dbReference>
<comment type="caution">
    <text evidence="1">Lacks conserved residue(s) required for the propagation of feature annotation.</text>
</comment>
<reference evidence="3 4" key="1">
    <citation type="submission" date="2021-03" db="EMBL/GenBank/DDBJ databases">
        <title>Sneathiella sp. CAU 1612 isolated from Kang Won-do.</title>
        <authorList>
            <person name="Kim W."/>
        </authorList>
    </citation>
    <scope>NUCLEOTIDE SEQUENCE [LARGE SCALE GENOMIC DNA]</scope>
    <source>
        <strain evidence="3 4">CAU 1612</strain>
    </source>
</reference>
<evidence type="ECO:0000313" key="4">
    <source>
        <dbReference type="Proteomes" id="UP000664761"/>
    </source>
</evidence>
<evidence type="ECO:0000313" key="3">
    <source>
        <dbReference type="EMBL" id="MBO0333533.1"/>
    </source>
</evidence>
<dbReference type="InterPro" id="IPR011146">
    <property type="entry name" value="HIT-like"/>
</dbReference>
<dbReference type="EMBL" id="JAFLNC010000002">
    <property type="protein sequence ID" value="MBO0333533.1"/>
    <property type="molecule type" value="Genomic_DNA"/>
</dbReference>
<dbReference type="RefSeq" id="WP_207043949.1">
    <property type="nucleotide sequence ID" value="NZ_JAFLNC010000002.1"/>
</dbReference>
<comment type="caution">
    <text evidence="3">The sequence shown here is derived from an EMBL/GenBank/DDBJ whole genome shotgun (WGS) entry which is preliminary data.</text>
</comment>
<organism evidence="3 4">
    <name type="scientific">Sneathiella sedimenti</name>
    <dbReference type="NCBI Taxonomy" id="2816034"/>
    <lineage>
        <taxon>Bacteria</taxon>
        <taxon>Pseudomonadati</taxon>
        <taxon>Pseudomonadota</taxon>
        <taxon>Alphaproteobacteria</taxon>
        <taxon>Sneathiellales</taxon>
        <taxon>Sneathiellaceae</taxon>
        <taxon>Sneathiella</taxon>
    </lineage>
</organism>
<sequence>MFQLHSQLAKDTFPILTLSLSRVLLMNDARFPWIILVPERPDLVDIHDMNHPDYNALTREIRAASRAMAALFKADKMNVATLGNMVPQLHIHVIARYRGDAAWPAPVWGKGVAEPYEKAAADARIDDIRATLKGL</sequence>
<dbReference type="PROSITE" id="PS51084">
    <property type="entry name" value="HIT_2"/>
    <property type="match status" value="1"/>
</dbReference>
<protein>
    <submittedName>
        <fullName evidence="3">HIT family protein</fullName>
    </submittedName>
</protein>
<gene>
    <name evidence="3" type="ORF">J0X12_07915</name>
</gene>
<dbReference type="Pfam" id="PF01230">
    <property type="entry name" value="HIT"/>
    <property type="match status" value="1"/>
</dbReference>
<evidence type="ECO:0000256" key="1">
    <source>
        <dbReference type="PROSITE-ProRule" id="PRU00464"/>
    </source>
</evidence>